<name>A0ABS4KSS4_9CLOT</name>
<dbReference type="InterPro" id="IPR050498">
    <property type="entry name" value="Ycf3"/>
</dbReference>
<dbReference type="RefSeq" id="WP_209702235.1">
    <property type="nucleotide sequence ID" value="NZ_JAGGLM010000010.1"/>
</dbReference>
<protein>
    <submittedName>
        <fullName evidence="5">Tetratricopeptide (TPR) repeat protein</fullName>
    </submittedName>
</protein>
<keyword evidence="1" id="KW-0677">Repeat</keyword>
<evidence type="ECO:0000256" key="1">
    <source>
        <dbReference type="ARBA" id="ARBA00022737"/>
    </source>
</evidence>
<comment type="caution">
    <text evidence="5">The sequence shown here is derived from an EMBL/GenBank/DDBJ whole genome shotgun (WGS) entry which is preliminary data.</text>
</comment>
<proteinExistence type="predicted"/>
<keyword evidence="4" id="KW-0472">Membrane</keyword>
<feature type="region of interest" description="Disordered" evidence="3">
    <location>
        <begin position="66"/>
        <end position="86"/>
    </location>
</feature>
<evidence type="ECO:0000313" key="5">
    <source>
        <dbReference type="EMBL" id="MBP2033082.1"/>
    </source>
</evidence>
<dbReference type="PANTHER" id="PTHR44858:SF1">
    <property type="entry name" value="UDP-N-ACETYLGLUCOSAMINE--PEPTIDE N-ACETYLGLUCOSAMINYLTRANSFERASE SPINDLY-RELATED"/>
    <property type="match status" value="1"/>
</dbReference>
<dbReference type="InterPro" id="IPR019734">
    <property type="entry name" value="TPR_rpt"/>
</dbReference>
<dbReference type="SMART" id="SM00028">
    <property type="entry name" value="TPR"/>
    <property type="match status" value="4"/>
</dbReference>
<dbReference type="PANTHER" id="PTHR44858">
    <property type="entry name" value="TETRATRICOPEPTIDE REPEAT PROTEIN 6"/>
    <property type="match status" value="1"/>
</dbReference>
<evidence type="ECO:0000256" key="4">
    <source>
        <dbReference type="SAM" id="Phobius"/>
    </source>
</evidence>
<accession>A0ABS4KSS4</accession>
<dbReference type="Proteomes" id="UP001519307">
    <property type="component" value="Unassembled WGS sequence"/>
</dbReference>
<dbReference type="InterPro" id="IPR011990">
    <property type="entry name" value="TPR-like_helical_dom_sf"/>
</dbReference>
<gene>
    <name evidence="5" type="ORF">J2Z42_001765</name>
</gene>
<feature type="transmembrane region" description="Helical" evidence="4">
    <location>
        <begin position="24"/>
        <end position="43"/>
    </location>
</feature>
<reference evidence="5 6" key="1">
    <citation type="submission" date="2021-03" db="EMBL/GenBank/DDBJ databases">
        <title>Genomic Encyclopedia of Type Strains, Phase IV (KMG-IV): sequencing the most valuable type-strain genomes for metagenomic binning, comparative biology and taxonomic classification.</title>
        <authorList>
            <person name="Goeker M."/>
        </authorList>
    </citation>
    <scope>NUCLEOTIDE SEQUENCE [LARGE SCALE GENOMIC DNA]</scope>
    <source>
        <strain evidence="5 6">DSM 28783</strain>
    </source>
</reference>
<keyword evidence="4" id="KW-1133">Transmembrane helix</keyword>
<sequence length="246" mass="28641">MGFKGGYHAFLEKLYKKFSLKTKIIIFCILSIVVAIIAVNNAISSRNNDSLKYSYSKNNNETIKQYNSSTKNDESNNSNLQNSKQKKLELEYKEAETLFRKKQYSNSINKANEIIKEDGSFYKAYNIKGIALCYSNNYEDGMRNIDKCLELKPDYGYGRFNKALAYELYGNYDDAISWYDKDLELEQYVWSYYGKASIYGRRGDIKNTIKNLKIALNISPEIKSIIREEKDFDPVKDSKEFQDLIK</sequence>
<dbReference type="NCBIfam" id="NF047558">
    <property type="entry name" value="TPR_END_plus"/>
    <property type="match status" value="1"/>
</dbReference>
<dbReference type="EMBL" id="JAGGLM010000010">
    <property type="protein sequence ID" value="MBP2033082.1"/>
    <property type="molecule type" value="Genomic_DNA"/>
</dbReference>
<keyword evidence="6" id="KW-1185">Reference proteome</keyword>
<evidence type="ECO:0000313" key="6">
    <source>
        <dbReference type="Proteomes" id="UP001519307"/>
    </source>
</evidence>
<dbReference type="Gene3D" id="1.25.40.10">
    <property type="entry name" value="Tetratricopeptide repeat domain"/>
    <property type="match status" value="1"/>
</dbReference>
<evidence type="ECO:0000256" key="3">
    <source>
        <dbReference type="SAM" id="MobiDB-lite"/>
    </source>
</evidence>
<dbReference type="SUPFAM" id="SSF48452">
    <property type="entry name" value="TPR-like"/>
    <property type="match status" value="1"/>
</dbReference>
<evidence type="ECO:0000256" key="2">
    <source>
        <dbReference type="ARBA" id="ARBA00022803"/>
    </source>
</evidence>
<keyword evidence="4" id="KW-0812">Transmembrane</keyword>
<keyword evidence="2" id="KW-0802">TPR repeat</keyword>
<organism evidence="5 6">
    <name type="scientific">Clostridium algifaecis</name>
    <dbReference type="NCBI Taxonomy" id="1472040"/>
    <lineage>
        <taxon>Bacteria</taxon>
        <taxon>Bacillati</taxon>
        <taxon>Bacillota</taxon>
        <taxon>Clostridia</taxon>
        <taxon>Eubacteriales</taxon>
        <taxon>Clostridiaceae</taxon>
        <taxon>Clostridium</taxon>
    </lineage>
</organism>